<comment type="caution">
    <text evidence="1">The sequence shown here is derived from an EMBL/GenBank/DDBJ whole genome shotgun (WGS) entry which is preliminary data.</text>
</comment>
<evidence type="ECO:0008006" key="3">
    <source>
        <dbReference type="Google" id="ProtNLM"/>
    </source>
</evidence>
<gene>
    <name evidence="1" type="ORF">AZO1586I_2750</name>
</gene>
<evidence type="ECO:0000313" key="1">
    <source>
        <dbReference type="EMBL" id="CAB5508475.1"/>
    </source>
</evidence>
<dbReference type="Proteomes" id="UP000626656">
    <property type="component" value="Unassembled WGS sequence"/>
</dbReference>
<accession>A0ABM8MEB9</accession>
<reference evidence="1 2" key="1">
    <citation type="submission" date="2020-05" db="EMBL/GenBank/DDBJ databases">
        <authorList>
            <person name="Petersen J."/>
            <person name="Sayavedra L."/>
        </authorList>
    </citation>
    <scope>NUCLEOTIDE SEQUENCE [LARGE SCALE GENOMIC DNA]</scope>
    <source>
        <strain evidence="1">B azoricus SOX ET2 1586I</strain>
    </source>
</reference>
<proteinExistence type="predicted"/>
<sequence length="190" mass="22529">NPSDKEYDKQDCERKAFTRLAARLKQDFPRLPILILADGLYPYEGFFMTCKSNNWSYIVTFKEGNLPTIWEETRELQVYQTENHHHEMIMRPDGNTEERHYHWVTGMDYHGYRLNWLECQETITKNKGSKEVEEAQCTFTHITDLPIGTSNIILTSRTGRLRWKIENEGFNTLKKGGYEMEHKYSGSFEF</sequence>
<feature type="non-terminal residue" evidence="1">
    <location>
        <position position="1"/>
    </location>
</feature>
<organism evidence="1 2">
    <name type="scientific">Bathymodiolus thermophilus thioautotrophic gill symbiont</name>
    <dbReference type="NCBI Taxonomy" id="2360"/>
    <lineage>
        <taxon>Bacteria</taxon>
        <taxon>Pseudomonadati</taxon>
        <taxon>Pseudomonadota</taxon>
        <taxon>Gammaproteobacteria</taxon>
        <taxon>sulfur-oxidizing symbionts</taxon>
    </lineage>
</organism>
<protein>
    <recommendedName>
        <fullName evidence="3">Transposase</fullName>
    </recommendedName>
</protein>
<name>A0ABM8MEB9_9GAMM</name>
<keyword evidence="2" id="KW-1185">Reference proteome</keyword>
<evidence type="ECO:0000313" key="2">
    <source>
        <dbReference type="Proteomes" id="UP000626656"/>
    </source>
</evidence>
<dbReference type="EMBL" id="CAHJWF010000622">
    <property type="protein sequence ID" value="CAB5508475.1"/>
    <property type="molecule type" value="Genomic_DNA"/>
</dbReference>